<evidence type="ECO:0000256" key="9">
    <source>
        <dbReference type="ARBA" id="ARBA00023141"/>
    </source>
</evidence>
<dbReference type="CDD" id="cd00464">
    <property type="entry name" value="SK"/>
    <property type="match status" value="1"/>
</dbReference>
<dbReference type="UniPathway" id="UPA00053">
    <property type="reaction ID" value="UER00088"/>
</dbReference>
<keyword evidence="7 11" id="KW-0067">ATP-binding</keyword>
<dbReference type="GO" id="GO:0008652">
    <property type="term" value="P:amino acid biosynthetic process"/>
    <property type="evidence" value="ECO:0007669"/>
    <property type="project" value="UniProtKB-KW"/>
</dbReference>
<sequence length="170" mass="18556">MLYIIGPRGAGKTTIGKRLAETASYPFIDTDALILQRAGMTIAEFVKLNGWDQFRQLETEILTSLSQLPSVISTGGGIILAPENRQFMRDTGTVIYLNASVDVLADRLSAAPEADQRPSLTGKSILDEISEVMATREPLYLSTAHHIIDAQMPVETIVRQLIQLTGDLSV</sequence>
<dbReference type="GO" id="GO:0000287">
    <property type="term" value="F:magnesium ion binding"/>
    <property type="evidence" value="ECO:0007669"/>
    <property type="project" value="UniProtKB-UniRule"/>
</dbReference>
<comment type="similarity">
    <text evidence="11">Belongs to the shikimate kinase family.</text>
</comment>
<keyword evidence="11" id="KW-0479">Metal-binding</keyword>
<feature type="binding site" evidence="11">
    <location>
        <position position="55"/>
    </location>
    <ligand>
        <name>substrate</name>
    </ligand>
</feature>
<feature type="binding site" evidence="11">
    <location>
        <position position="117"/>
    </location>
    <ligand>
        <name>ATP</name>
        <dbReference type="ChEBI" id="CHEBI:30616"/>
    </ligand>
</feature>
<keyword evidence="4 11" id="KW-0808">Transferase</keyword>
<evidence type="ECO:0000256" key="1">
    <source>
        <dbReference type="ARBA" id="ARBA00004842"/>
    </source>
</evidence>
<gene>
    <name evidence="11" type="primary">aroK</name>
    <name evidence="12" type="ORF">M992_2777</name>
</gene>
<dbReference type="GO" id="GO:0004765">
    <property type="term" value="F:shikimate kinase activity"/>
    <property type="evidence" value="ECO:0007669"/>
    <property type="project" value="UniProtKB-UniRule"/>
</dbReference>
<keyword evidence="2 11" id="KW-0963">Cytoplasm</keyword>
<dbReference type="Gene3D" id="3.40.50.300">
    <property type="entry name" value="P-loop containing nucleotide triphosphate hydrolases"/>
    <property type="match status" value="1"/>
</dbReference>
<comment type="catalytic activity">
    <reaction evidence="10 11">
        <text>shikimate + ATP = 3-phosphoshikimate + ADP + H(+)</text>
        <dbReference type="Rhea" id="RHEA:13121"/>
        <dbReference type="ChEBI" id="CHEBI:15378"/>
        <dbReference type="ChEBI" id="CHEBI:30616"/>
        <dbReference type="ChEBI" id="CHEBI:36208"/>
        <dbReference type="ChEBI" id="CHEBI:145989"/>
        <dbReference type="ChEBI" id="CHEBI:456216"/>
        <dbReference type="EC" id="2.7.1.71"/>
    </reaction>
</comment>
<dbReference type="RefSeq" id="WP_053909115.1">
    <property type="nucleotide sequence ID" value="NZ_CAWMUS010000027.1"/>
</dbReference>
<name>A0A0N0Z6I9_9GAMM</name>
<feature type="binding site" evidence="11">
    <location>
        <position position="76"/>
    </location>
    <ligand>
        <name>substrate</name>
    </ligand>
</feature>
<dbReference type="PROSITE" id="PS01128">
    <property type="entry name" value="SHIKIMATE_KINASE"/>
    <property type="match status" value="1"/>
</dbReference>
<comment type="caution">
    <text evidence="12">The sequence shown here is derived from an EMBL/GenBank/DDBJ whole genome shotgun (WGS) entry which is preliminary data.</text>
</comment>
<reference evidence="12 13" key="1">
    <citation type="submission" date="2015-07" db="EMBL/GenBank/DDBJ databases">
        <title>ATOL: Assembling a taxonomically balanced genome-scale reconstruction of the evolutionary history of the Enterobacteriaceae.</title>
        <authorList>
            <person name="Plunkett G.III."/>
            <person name="Neeno-Eckwall E.C."/>
            <person name="Glasner J.D."/>
            <person name="Perna N.T."/>
        </authorList>
    </citation>
    <scope>NUCLEOTIDE SEQUENCE [LARGE SCALE GENOMIC DNA]</scope>
    <source>
        <strain evidence="12 13">ATCC 35017</strain>
    </source>
</reference>
<dbReference type="EMBL" id="LGAA01000027">
    <property type="protein sequence ID" value="KPD01805.1"/>
    <property type="molecule type" value="Genomic_DNA"/>
</dbReference>
<dbReference type="AlphaFoldDB" id="A0A0N0Z6I9"/>
<feature type="binding site" evidence="11">
    <location>
        <position position="31"/>
    </location>
    <ligand>
        <name>substrate</name>
    </ligand>
</feature>
<organism evidence="12 13">
    <name type="scientific">Moellerella wisconsensis ATCC 35017</name>
    <dbReference type="NCBI Taxonomy" id="1354267"/>
    <lineage>
        <taxon>Bacteria</taxon>
        <taxon>Pseudomonadati</taxon>
        <taxon>Pseudomonadota</taxon>
        <taxon>Gammaproteobacteria</taxon>
        <taxon>Enterobacterales</taxon>
        <taxon>Morganellaceae</taxon>
        <taxon>Moellerella</taxon>
    </lineage>
</organism>
<keyword evidence="6 11" id="KW-0418">Kinase</keyword>
<dbReference type="InterPro" id="IPR027417">
    <property type="entry name" value="P-loop_NTPase"/>
</dbReference>
<evidence type="ECO:0000313" key="13">
    <source>
        <dbReference type="Proteomes" id="UP000053226"/>
    </source>
</evidence>
<dbReference type="GO" id="GO:0009073">
    <property type="term" value="P:aromatic amino acid family biosynthetic process"/>
    <property type="evidence" value="ECO:0007669"/>
    <property type="project" value="UniProtKB-KW"/>
</dbReference>
<comment type="pathway">
    <text evidence="1 11">Metabolic intermediate biosynthesis; chorismate biosynthesis; chorismate from D-erythrose 4-phosphate and phosphoenolpyruvate: step 5/7.</text>
</comment>
<accession>A0A0N0Z6I9</accession>
<dbReference type="GO" id="GO:0005524">
    <property type="term" value="F:ATP binding"/>
    <property type="evidence" value="ECO:0007669"/>
    <property type="project" value="UniProtKB-UniRule"/>
</dbReference>
<dbReference type="InterPro" id="IPR023000">
    <property type="entry name" value="Shikimate_kinase_CS"/>
</dbReference>
<keyword evidence="3 11" id="KW-0028">Amino-acid biosynthesis</keyword>
<dbReference type="PRINTS" id="PR01100">
    <property type="entry name" value="SHIKIMTKNASE"/>
</dbReference>
<dbReference type="OrthoDB" id="9800332at2"/>
<dbReference type="GO" id="GO:0005829">
    <property type="term" value="C:cytosol"/>
    <property type="evidence" value="ECO:0007669"/>
    <property type="project" value="TreeGrafter"/>
</dbReference>
<dbReference type="InterPro" id="IPR031322">
    <property type="entry name" value="Shikimate/glucono_kinase"/>
</dbReference>
<keyword evidence="9 11" id="KW-0057">Aromatic amino acid biosynthesis</keyword>
<feature type="binding site" evidence="11">
    <location>
        <begin position="9"/>
        <end position="14"/>
    </location>
    <ligand>
        <name>ATP</name>
        <dbReference type="ChEBI" id="CHEBI:30616"/>
    </ligand>
</feature>
<comment type="function">
    <text evidence="11">Catalyzes the specific phosphorylation of the 3-hydroxyl group of shikimic acid using ATP as a cosubstrate.</text>
</comment>
<evidence type="ECO:0000256" key="8">
    <source>
        <dbReference type="ARBA" id="ARBA00022842"/>
    </source>
</evidence>
<comment type="subcellular location">
    <subcellularLocation>
        <location evidence="11">Cytoplasm</location>
    </subcellularLocation>
</comment>
<evidence type="ECO:0000256" key="7">
    <source>
        <dbReference type="ARBA" id="ARBA00022840"/>
    </source>
</evidence>
<dbReference type="EC" id="2.7.1.71" evidence="11"/>
<evidence type="ECO:0000256" key="6">
    <source>
        <dbReference type="ARBA" id="ARBA00022777"/>
    </source>
</evidence>
<evidence type="ECO:0000256" key="4">
    <source>
        <dbReference type="ARBA" id="ARBA00022679"/>
    </source>
</evidence>
<proteinExistence type="inferred from homology"/>
<evidence type="ECO:0000256" key="3">
    <source>
        <dbReference type="ARBA" id="ARBA00022605"/>
    </source>
</evidence>
<evidence type="ECO:0000256" key="11">
    <source>
        <dbReference type="HAMAP-Rule" id="MF_00109"/>
    </source>
</evidence>
<dbReference type="PANTHER" id="PTHR21087:SF21">
    <property type="entry name" value="SHIKIMATE KINASE 2"/>
    <property type="match status" value="1"/>
</dbReference>
<evidence type="ECO:0000256" key="2">
    <source>
        <dbReference type="ARBA" id="ARBA00022490"/>
    </source>
</evidence>
<dbReference type="Pfam" id="PF01202">
    <property type="entry name" value="SKI"/>
    <property type="match status" value="1"/>
</dbReference>
<evidence type="ECO:0000313" key="12">
    <source>
        <dbReference type="EMBL" id="KPD01805.1"/>
    </source>
</evidence>
<keyword evidence="5 11" id="KW-0547">Nucleotide-binding</keyword>
<protein>
    <recommendedName>
        <fullName evidence="11">Shikimate kinase 1</fullName>
        <shortName evidence="11">SK 1</shortName>
        <ecNumber evidence="11">2.7.1.71</ecNumber>
    </recommendedName>
</protein>
<dbReference type="SUPFAM" id="SSF52540">
    <property type="entry name" value="P-loop containing nucleoside triphosphate hydrolases"/>
    <property type="match status" value="1"/>
</dbReference>
<comment type="subunit">
    <text evidence="11">Monomer.</text>
</comment>
<keyword evidence="8 11" id="KW-0460">Magnesium</keyword>
<dbReference type="NCBIfam" id="NF002988">
    <property type="entry name" value="PRK03731.1"/>
    <property type="match status" value="1"/>
</dbReference>
<feature type="binding site" evidence="11">
    <location>
        <position position="13"/>
    </location>
    <ligand>
        <name>Mg(2+)</name>
        <dbReference type="ChEBI" id="CHEBI:18420"/>
    </ligand>
</feature>
<evidence type="ECO:0000256" key="5">
    <source>
        <dbReference type="ARBA" id="ARBA00022741"/>
    </source>
</evidence>
<dbReference type="GO" id="GO:0009423">
    <property type="term" value="P:chorismate biosynthetic process"/>
    <property type="evidence" value="ECO:0007669"/>
    <property type="project" value="UniProtKB-UniRule"/>
</dbReference>
<keyword evidence="13" id="KW-1185">Reference proteome</keyword>
<dbReference type="InterPro" id="IPR000623">
    <property type="entry name" value="Shikimate_kinase/TSH1"/>
</dbReference>
<feature type="binding site" evidence="11">
    <location>
        <position position="136"/>
    </location>
    <ligand>
        <name>substrate</name>
    </ligand>
</feature>
<dbReference type="HAMAP" id="MF_00109">
    <property type="entry name" value="Shikimate_kinase"/>
    <property type="match status" value="1"/>
</dbReference>
<dbReference type="PANTHER" id="PTHR21087">
    <property type="entry name" value="SHIKIMATE KINASE"/>
    <property type="match status" value="1"/>
</dbReference>
<evidence type="ECO:0000256" key="10">
    <source>
        <dbReference type="ARBA" id="ARBA00048567"/>
    </source>
</evidence>
<comment type="cofactor">
    <cofactor evidence="11">
        <name>Mg(2+)</name>
        <dbReference type="ChEBI" id="CHEBI:18420"/>
    </cofactor>
    <text evidence="11">Binds 1 Mg(2+) ion per subunit.</text>
</comment>
<comment type="caution">
    <text evidence="11">Lacks conserved residue(s) required for the propagation of feature annotation.</text>
</comment>
<dbReference type="Proteomes" id="UP000053226">
    <property type="component" value="Unassembled WGS sequence"/>
</dbReference>